<dbReference type="OrthoDB" id="9972063at2759"/>
<accession>A0A2B4SAL8</accession>
<comment type="caution">
    <text evidence="1">The sequence shown here is derived from an EMBL/GenBank/DDBJ whole genome shotgun (WGS) entry which is preliminary data.</text>
</comment>
<proteinExistence type="predicted"/>
<dbReference type="AlphaFoldDB" id="A0A2B4SAL8"/>
<reference evidence="2" key="1">
    <citation type="journal article" date="2017" name="bioRxiv">
        <title>Comparative analysis of the genomes of Stylophora pistillata and Acropora digitifera provides evidence for extensive differences between species of corals.</title>
        <authorList>
            <person name="Voolstra C.R."/>
            <person name="Li Y."/>
            <person name="Liew Y.J."/>
            <person name="Baumgarten S."/>
            <person name="Zoccola D."/>
            <person name="Flot J.-F."/>
            <person name="Tambutte S."/>
            <person name="Allemand D."/>
            <person name="Aranda M."/>
        </authorList>
    </citation>
    <scope>NUCLEOTIDE SEQUENCE [LARGE SCALE GENOMIC DNA]</scope>
</reference>
<name>A0A2B4SAL8_STYPI</name>
<organism evidence="1 2">
    <name type="scientific">Stylophora pistillata</name>
    <name type="common">Smooth cauliflower coral</name>
    <dbReference type="NCBI Taxonomy" id="50429"/>
    <lineage>
        <taxon>Eukaryota</taxon>
        <taxon>Metazoa</taxon>
        <taxon>Cnidaria</taxon>
        <taxon>Anthozoa</taxon>
        <taxon>Hexacorallia</taxon>
        <taxon>Scleractinia</taxon>
        <taxon>Astrocoeniina</taxon>
        <taxon>Pocilloporidae</taxon>
        <taxon>Stylophora</taxon>
    </lineage>
</organism>
<protein>
    <submittedName>
        <fullName evidence="1">Uncharacterized protein</fullName>
    </submittedName>
</protein>
<gene>
    <name evidence="1" type="ORF">AWC38_SpisGene9200</name>
</gene>
<dbReference type="Proteomes" id="UP000225706">
    <property type="component" value="Unassembled WGS sequence"/>
</dbReference>
<evidence type="ECO:0000313" key="2">
    <source>
        <dbReference type="Proteomes" id="UP000225706"/>
    </source>
</evidence>
<dbReference type="EMBL" id="LSMT01000133">
    <property type="protein sequence ID" value="PFX26149.1"/>
    <property type="molecule type" value="Genomic_DNA"/>
</dbReference>
<keyword evidence="2" id="KW-1185">Reference proteome</keyword>
<sequence length="283" mass="32625">MAEFDLIPEKERCDTLRVVFDYYTPRPHFIILPRNTAIETYHELDQGDRTKVVKAALSMISEYKLQESAVLSLHFGSWLTTKNKFHAHICVNVEDYLNIFDTNKERIPGWPSSQYVTKQWRASKNPNDYAINVRGYPFRSYFREEVEAIRRYRRSSTGVSNISCPPAPFTLFFHPSEPRVGFAVEKSKKPSNCESLFEGLKAMIDCAEKNNLTDINAKLEDDGCHVCLVLDGKSHGFHLEESQCLVGFVQVTGLKFYRDLCPPDQRNEWFGKLSAMTDYKVLT</sequence>
<evidence type="ECO:0000313" key="1">
    <source>
        <dbReference type="EMBL" id="PFX26149.1"/>
    </source>
</evidence>